<keyword evidence="3" id="KW-0648">Protein biosynthesis</keyword>
<evidence type="ECO:0000313" key="6">
    <source>
        <dbReference type="EMBL" id="STO64069.1"/>
    </source>
</evidence>
<accession>A0A377I126</accession>
<evidence type="ECO:0000256" key="3">
    <source>
        <dbReference type="ARBA" id="ARBA00022917"/>
    </source>
</evidence>
<evidence type="ECO:0000256" key="4">
    <source>
        <dbReference type="ARBA" id="ARBA00023146"/>
    </source>
</evidence>
<proteinExistence type="predicted"/>
<organism evidence="6 7">
    <name type="scientific">Haemophilus parahaemolyticus</name>
    <dbReference type="NCBI Taxonomy" id="735"/>
    <lineage>
        <taxon>Bacteria</taxon>
        <taxon>Pseudomonadati</taxon>
        <taxon>Pseudomonadota</taxon>
        <taxon>Gammaproteobacteria</taxon>
        <taxon>Pasteurellales</taxon>
        <taxon>Pasteurellaceae</taxon>
        <taxon>Haemophilus</taxon>
    </lineage>
</organism>
<dbReference type="AlphaFoldDB" id="A0A377I126"/>
<dbReference type="GO" id="GO:0004829">
    <property type="term" value="F:threonine-tRNA ligase activity"/>
    <property type="evidence" value="ECO:0007669"/>
    <property type="project" value="UniProtKB-EC"/>
</dbReference>
<evidence type="ECO:0000256" key="2">
    <source>
        <dbReference type="ARBA" id="ARBA00022840"/>
    </source>
</evidence>
<gene>
    <name evidence="6" type="primary">thrS_3</name>
    <name evidence="6" type="ORF">NCTC10794_01125</name>
</gene>
<dbReference type="SUPFAM" id="SSF52954">
    <property type="entry name" value="Class II aaRS ABD-related"/>
    <property type="match status" value="1"/>
</dbReference>
<keyword evidence="2" id="KW-0547">Nucleotide-binding</keyword>
<dbReference type="EC" id="6.1.1.3" evidence="6"/>
<keyword evidence="2" id="KW-0067">ATP-binding</keyword>
<dbReference type="EMBL" id="UGHH01000002">
    <property type="protein sequence ID" value="STO64069.1"/>
    <property type="molecule type" value="Genomic_DNA"/>
</dbReference>
<dbReference type="Gene3D" id="3.40.50.800">
    <property type="entry name" value="Anticodon-binding domain"/>
    <property type="match status" value="1"/>
</dbReference>
<keyword evidence="4 6" id="KW-0030">Aminoacyl-tRNA synthetase</keyword>
<evidence type="ECO:0000313" key="7">
    <source>
        <dbReference type="Proteomes" id="UP000254867"/>
    </source>
</evidence>
<keyword evidence="1 6" id="KW-0436">Ligase</keyword>
<dbReference type="GO" id="GO:0005524">
    <property type="term" value="F:ATP binding"/>
    <property type="evidence" value="ECO:0007669"/>
    <property type="project" value="UniProtKB-KW"/>
</dbReference>
<feature type="domain" description="Anticodon-binding" evidence="5">
    <location>
        <begin position="3"/>
        <end position="55"/>
    </location>
</feature>
<evidence type="ECO:0000256" key="1">
    <source>
        <dbReference type="ARBA" id="ARBA00022598"/>
    </source>
</evidence>
<dbReference type="GO" id="GO:0006418">
    <property type="term" value="P:tRNA aminoacylation for protein translation"/>
    <property type="evidence" value="ECO:0007669"/>
    <property type="project" value="UniProtKB-ARBA"/>
</dbReference>
<protein>
    <submittedName>
        <fullName evidence="6">Threonyl-tRNA synthetase</fullName>
        <ecNumber evidence="6">6.1.1.3</ecNumber>
    </submittedName>
</protein>
<dbReference type="InterPro" id="IPR004154">
    <property type="entry name" value="Anticodon-bd"/>
</dbReference>
<sequence>MVKTLSDAGLRVKADLRNEKVGFKIREHTLRRVPYMLVCGDKEIAEGKIAVRTRKGQI</sequence>
<dbReference type="InterPro" id="IPR036621">
    <property type="entry name" value="Anticodon-bd_dom_sf"/>
</dbReference>
<dbReference type="Pfam" id="PF03129">
    <property type="entry name" value="HGTP_anticodon"/>
    <property type="match status" value="1"/>
</dbReference>
<dbReference type="Proteomes" id="UP000254867">
    <property type="component" value="Unassembled WGS sequence"/>
</dbReference>
<evidence type="ECO:0000259" key="5">
    <source>
        <dbReference type="Pfam" id="PF03129"/>
    </source>
</evidence>
<reference evidence="6 7" key="1">
    <citation type="submission" date="2018-06" db="EMBL/GenBank/DDBJ databases">
        <authorList>
            <consortium name="Pathogen Informatics"/>
            <person name="Doyle S."/>
        </authorList>
    </citation>
    <scope>NUCLEOTIDE SEQUENCE [LARGE SCALE GENOMIC DNA]</scope>
    <source>
        <strain evidence="6 7">NCTC10794</strain>
    </source>
</reference>
<name>A0A377I126_HAEPH</name>